<comment type="caution">
    <text evidence="1">The sequence shown here is derived from an EMBL/GenBank/DDBJ whole genome shotgun (WGS) entry which is preliminary data.</text>
</comment>
<dbReference type="Proteomes" id="UP000191672">
    <property type="component" value="Unassembled WGS sequence"/>
</dbReference>
<accession>A0A1V6PR94</accession>
<organism evidence="1 2">
    <name type="scientific">Penicillium antarcticum</name>
    <dbReference type="NCBI Taxonomy" id="416450"/>
    <lineage>
        <taxon>Eukaryota</taxon>
        <taxon>Fungi</taxon>
        <taxon>Dikarya</taxon>
        <taxon>Ascomycota</taxon>
        <taxon>Pezizomycotina</taxon>
        <taxon>Eurotiomycetes</taxon>
        <taxon>Eurotiomycetidae</taxon>
        <taxon>Eurotiales</taxon>
        <taxon>Aspergillaceae</taxon>
        <taxon>Penicillium</taxon>
    </lineage>
</organism>
<sequence>MCGILKRQYMLPSFHRSIRRYRSLAEKCPSSCDICSELSKRTYLSPATVPQEPPGAMMDSLLQGYRPKFKPHPLGWEVEALLSLSPAQ</sequence>
<gene>
    <name evidence="1" type="ORF">PENANT_c064G10025</name>
</gene>
<dbReference type="EMBL" id="MDYN01000064">
    <property type="protein sequence ID" value="OQD79056.1"/>
    <property type="molecule type" value="Genomic_DNA"/>
</dbReference>
<evidence type="ECO:0000313" key="2">
    <source>
        <dbReference type="Proteomes" id="UP000191672"/>
    </source>
</evidence>
<proteinExistence type="predicted"/>
<dbReference type="AlphaFoldDB" id="A0A1V6PR94"/>
<name>A0A1V6PR94_9EURO</name>
<evidence type="ECO:0000313" key="1">
    <source>
        <dbReference type="EMBL" id="OQD79056.1"/>
    </source>
</evidence>
<protein>
    <submittedName>
        <fullName evidence="1">Uncharacterized protein</fullName>
    </submittedName>
</protein>
<keyword evidence="2" id="KW-1185">Reference proteome</keyword>
<reference evidence="2" key="1">
    <citation type="journal article" date="2017" name="Nat. Microbiol.">
        <title>Global analysis of biosynthetic gene clusters reveals vast potential of secondary metabolite production in Penicillium species.</title>
        <authorList>
            <person name="Nielsen J.C."/>
            <person name="Grijseels S."/>
            <person name="Prigent S."/>
            <person name="Ji B."/>
            <person name="Dainat J."/>
            <person name="Nielsen K.F."/>
            <person name="Frisvad J.C."/>
            <person name="Workman M."/>
            <person name="Nielsen J."/>
        </authorList>
    </citation>
    <scope>NUCLEOTIDE SEQUENCE [LARGE SCALE GENOMIC DNA]</scope>
    <source>
        <strain evidence="2">IBT 31811</strain>
    </source>
</reference>